<accession>A0ABT1I9E5</accession>
<comment type="caution">
    <text evidence="3">The sequence shown here is derived from an EMBL/GenBank/DDBJ whole genome shotgun (WGS) entry which is preliminary data.</text>
</comment>
<dbReference type="RefSeq" id="WP_253886191.1">
    <property type="nucleotide sequence ID" value="NZ_BAAAVB010000004.1"/>
</dbReference>
<keyword evidence="4" id="KW-1185">Reference proteome</keyword>
<protein>
    <recommendedName>
        <fullName evidence="5">Type I restriction enzyme S subunit</fullName>
    </recommendedName>
</protein>
<evidence type="ECO:0008006" key="5">
    <source>
        <dbReference type="Google" id="ProtNLM"/>
    </source>
</evidence>
<dbReference type="Proteomes" id="UP001205185">
    <property type="component" value="Unassembled WGS sequence"/>
</dbReference>
<evidence type="ECO:0000256" key="1">
    <source>
        <dbReference type="ARBA" id="ARBA00022747"/>
    </source>
</evidence>
<evidence type="ECO:0000313" key="4">
    <source>
        <dbReference type="Proteomes" id="UP001205185"/>
    </source>
</evidence>
<keyword evidence="2" id="KW-0238">DNA-binding</keyword>
<sequence>MRTEVPLDRLFEVMPGRNRAAKAVQERDPEFRVVQARDIGATVAEWAELARSTPHTRTSAVVLPGDIIGSVSGPHGRWGIVPARYGPALASDHTVVLRSRGTAGSRYLLGFLRSGLGRSRLNGIVSGVVPRISARDLRNILVPPCEGDPWLVDQVLDAFEKRVLAMDLQLRALRESAERVYDVEADFGTELGVVQGVAAAMRVSTDISQEVGMAKVAYPYPIARTLRALDGAVSPREEYHIVVHELVEALSVVLTALAAALARSAGGTGVGPLSDWAKAVNRRGATIGARHAALLAVAARAEQVARAEPVDGDGGLCQAFGREDLPAPAAMRALIDERNRIHGKHPRVPAEFRARLAAVHVDLRTLLRSLSFLARWRFGYVESVRPVAEDAAPTYRVQLRVLRGDNPVWAVEERTVTRLLFPGRTYALIDEDVLLDLHPYLVARECDECGAMEVYHPNSVGEGGDGGGSTVQLRSIDMGHTTECDDPALVQDVLRAFAELVERPGGAH</sequence>
<dbReference type="InterPro" id="IPR044946">
    <property type="entry name" value="Restrct_endonuc_typeI_TRD_sf"/>
</dbReference>
<dbReference type="SUPFAM" id="SSF116734">
    <property type="entry name" value="DNA methylase specificity domain"/>
    <property type="match status" value="1"/>
</dbReference>
<dbReference type="EMBL" id="JAMTCO010000004">
    <property type="protein sequence ID" value="MCP2269178.1"/>
    <property type="molecule type" value="Genomic_DNA"/>
</dbReference>
<name>A0ABT1I9E5_9PSEU</name>
<evidence type="ECO:0000256" key="2">
    <source>
        <dbReference type="ARBA" id="ARBA00023125"/>
    </source>
</evidence>
<reference evidence="3 4" key="1">
    <citation type="submission" date="2022-06" db="EMBL/GenBank/DDBJ databases">
        <title>Genomic Encyclopedia of Archaeal and Bacterial Type Strains, Phase II (KMG-II): from individual species to whole genera.</title>
        <authorList>
            <person name="Goeker M."/>
        </authorList>
    </citation>
    <scope>NUCLEOTIDE SEQUENCE [LARGE SCALE GENOMIC DNA]</scope>
    <source>
        <strain evidence="3 4">DSM 44255</strain>
    </source>
</reference>
<organism evidence="3 4">
    <name type="scientific">Actinokineospora diospyrosa</name>
    <dbReference type="NCBI Taxonomy" id="103728"/>
    <lineage>
        <taxon>Bacteria</taxon>
        <taxon>Bacillati</taxon>
        <taxon>Actinomycetota</taxon>
        <taxon>Actinomycetes</taxon>
        <taxon>Pseudonocardiales</taxon>
        <taxon>Pseudonocardiaceae</taxon>
        <taxon>Actinokineospora</taxon>
    </lineage>
</organism>
<proteinExistence type="predicted"/>
<gene>
    <name evidence="3" type="ORF">LV75_001666</name>
</gene>
<keyword evidence="1" id="KW-0680">Restriction system</keyword>
<evidence type="ECO:0000313" key="3">
    <source>
        <dbReference type="EMBL" id="MCP2269178.1"/>
    </source>
</evidence>
<dbReference type="Gene3D" id="3.90.220.20">
    <property type="entry name" value="DNA methylase specificity domains"/>
    <property type="match status" value="1"/>
</dbReference>